<reference evidence="1 2" key="1">
    <citation type="submission" date="2024-05" db="EMBL/GenBank/DDBJ databases">
        <title>Genome Sequence and Characterization of the New Strain Purple Sulfur Bacterium of Genus Thioalkalicoccus.</title>
        <authorList>
            <person name="Bryantseva I.A."/>
            <person name="Kyndt J.A."/>
            <person name="Imhoff J.F."/>
        </authorList>
    </citation>
    <scope>NUCLEOTIDE SEQUENCE [LARGE SCALE GENOMIC DNA]</scope>
    <source>
        <strain evidence="1 2">Um2</strain>
    </source>
</reference>
<evidence type="ECO:0000313" key="1">
    <source>
        <dbReference type="EMBL" id="MEY6432149.1"/>
    </source>
</evidence>
<name>A0ABV4BCC3_9GAMM</name>
<dbReference type="Gene3D" id="3.40.50.12370">
    <property type="match status" value="1"/>
</dbReference>
<dbReference type="Proteomes" id="UP001564408">
    <property type="component" value="Unassembled WGS sequence"/>
</dbReference>
<keyword evidence="2" id="KW-1185">Reference proteome</keyword>
<accession>A0ABV4BCC3</accession>
<comment type="caution">
    <text evidence="1">The sequence shown here is derived from an EMBL/GenBank/DDBJ whole genome shotgun (WGS) entry which is preliminary data.</text>
</comment>
<organism evidence="1 2">
    <name type="scientific">Thioalkalicoccus limnaeus</name>
    <dbReference type="NCBI Taxonomy" id="120681"/>
    <lineage>
        <taxon>Bacteria</taxon>
        <taxon>Pseudomonadati</taxon>
        <taxon>Pseudomonadota</taxon>
        <taxon>Gammaproteobacteria</taxon>
        <taxon>Chromatiales</taxon>
        <taxon>Chromatiaceae</taxon>
        <taxon>Thioalkalicoccus</taxon>
    </lineage>
</organism>
<dbReference type="EMBL" id="JBDKXB010000006">
    <property type="protein sequence ID" value="MEY6432149.1"/>
    <property type="molecule type" value="Genomic_DNA"/>
</dbReference>
<evidence type="ECO:0000313" key="2">
    <source>
        <dbReference type="Proteomes" id="UP001564408"/>
    </source>
</evidence>
<sequence length="268" mass="28771">MTKPMNPIAVRRVAVALDASPNSLQGLALAAGIAAALGAEIEGIFVEDSELLRLAGLPFLLEFRATTRGEGRLDSHRLEREFRAAARQMRTHLERCANELGLGWSFRTWRGDIEAEILGAALDAELFTLGRIGRFAPLHRQSKVSATARPREGLTVGVLVDASEGATRALGTAATIASRDTDHLVLILPPGDPPTTASLREQAFAQMGPLRDRTLILAPDHLDPATLAAIVSTSKIDLLVVDAANPMLETPSLWANLERLDCPVVIGR</sequence>
<dbReference type="SUPFAM" id="SSF52402">
    <property type="entry name" value="Adenine nucleotide alpha hydrolases-like"/>
    <property type="match status" value="1"/>
</dbReference>
<protein>
    <recommendedName>
        <fullName evidence="3">UspA domain-containing protein</fullName>
    </recommendedName>
</protein>
<gene>
    <name evidence="1" type="ORF">ABC977_06950</name>
</gene>
<dbReference type="RefSeq" id="WP_369666533.1">
    <property type="nucleotide sequence ID" value="NZ_JBDKXB010000006.1"/>
</dbReference>
<evidence type="ECO:0008006" key="3">
    <source>
        <dbReference type="Google" id="ProtNLM"/>
    </source>
</evidence>
<proteinExistence type="predicted"/>